<name>A0A401S8G1_CHIPU</name>
<keyword evidence="3" id="KW-1185">Reference proteome</keyword>
<dbReference type="AlphaFoldDB" id="A0A401S8G1"/>
<gene>
    <name evidence="2" type="ORF">chiPu_0005074</name>
</gene>
<dbReference type="Proteomes" id="UP000287033">
    <property type="component" value="Unassembled WGS sequence"/>
</dbReference>
<organism evidence="2 3">
    <name type="scientific">Chiloscyllium punctatum</name>
    <name type="common">Brownbanded bambooshark</name>
    <name type="synonym">Hemiscyllium punctatum</name>
    <dbReference type="NCBI Taxonomy" id="137246"/>
    <lineage>
        <taxon>Eukaryota</taxon>
        <taxon>Metazoa</taxon>
        <taxon>Chordata</taxon>
        <taxon>Craniata</taxon>
        <taxon>Vertebrata</taxon>
        <taxon>Chondrichthyes</taxon>
        <taxon>Elasmobranchii</taxon>
        <taxon>Galeomorphii</taxon>
        <taxon>Galeoidea</taxon>
        <taxon>Orectolobiformes</taxon>
        <taxon>Hemiscylliidae</taxon>
        <taxon>Chiloscyllium</taxon>
    </lineage>
</organism>
<dbReference type="EMBL" id="BEZZ01000132">
    <property type="protein sequence ID" value="GCC26656.1"/>
    <property type="molecule type" value="Genomic_DNA"/>
</dbReference>
<feature type="compositionally biased region" description="Basic and acidic residues" evidence="1">
    <location>
        <begin position="97"/>
        <end position="107"/>
    </location>
</feature>
<evidence type="ECO:0000313" key="2">
    <source>
        <dbReference type="EMBL" id="GCC26656.1"/>
    </source>
</evidence>
<evidence type="ECO:0000256" key="1">
    <source>
        <dbReference type="SAM" id="MobiDB-lite"/>
    </source>
</evidence>
<evidence type="ECO:0000313" key="3">
    <source>
        <dbReference type="Proteomes" id="UP000287033"/>
    </source>
</evidence>
<reference evidence="2 3" key="1">
    <citation type="journal article" date="2018" name="Nat. Ecol. Evol.">
        <title>Shark genomes provide insights into elasmobranch evolution and the origin of vertebrates.</title>
        <authorList>
            <person name="Hara Y"/>
            <person name="Yamaguchi K"/>
            <person name="Onimaru K"/>
            <person name="Kadota M"/>
            <person name="Koyanagi M"/>
            <person name="Keeley SD"/>
            <person name="Tatsumi K"/>
            <person name="Tanaka K"/>
            <person name="Motone F"/>
            <person name="Kageyama Y"/>
            <person name="Nozu R"/>
            <person name="Adachi N"/>
            <person name="Nishimura O"/>
            <person name="Nakagawa R"/>
            <person name="Tanegashima C"/>
            <person name="Kiyatake I"/>
            <person name="Matsumoto R"/>
            <person name="Murakumo K"/>
            <person name="Nishida K"/>
            <person name="Terakita A"/>
            <person name="Kuratani S"/>
            <person name="Sato K"/>
            <person name="Hyodo S Kuraku.S."/>
        </authorList>
    </citation>
    <scope>NUCLEOTIDE SEQUENCE [LARGE SCALE GENOMIC DNA]</scope>
</reference>
<accession>A0A401S8G1</accession>
<feature type="compositionally biased region" description="Basic and acidic residues" evidence="1">
    <location>
        <begin position="1"/>
        <end position="13"/>
    </location>
</feature>
<feature type="region of interest" description="Disordered" evidence="1">
    <location>
        <begin position="1"/>
        <end position="107"/>
    </location>
</feature>
<protein>
    <submittedName>
        <fullName evidence="2">Uncharacterized protein</fullName>
    </submittedName>
</protein>
<sequence length="107" mass="11146">MAERLGRSGDWPRARGGAETAKGLERRGDSRGPGAEWEWPRAQRGAGTAKGLEWSGDGRGPGLEQGSVGLGGMWGGRGPRAEGDSQGSGTGMVSKPGTERGWPRAWS</sequence>
<comment type="caution">
    <text evidence="2">The sequence shown here is derived from an EMBL/GenBank/DDBJ whole genome shotgun (WGS) entry which is preliminary data.</text>
</comment>
<proteinExistence type="predicted"/>
<feature type="compositionally biased region" description="Gly residues" evidence="1">
    <location>
        <begin position="57"/>
        <end position="78"/>
    </location>
</feature>